<reference evidence="7 8" key="1">
    <citation type="journal article" date="2011" name="Cell">
        <title>The monarch butterfly genome yields insights into long-distance migration.</title>
        <authorList>
            <person name="Zhan S."/>
            <person name="Merlin C."/>
            <person name="Boore J.L."/>
            <person name="Reppert S.M."/>
        </authorList>
    </citation>
    <scope>NUCLEOTIDE SEQUENCE [LARGE SCALE GENOMIC DNA]</scope>
    <source>
        <strain evidence="7">F-2</strain>
    </source>
</reference>
<feature type="transmembrane region" description="Helical" evidence="5">
    <location>
        <begin position="420"/>
        <end position="444"/>
    </location>
</feature>
<feature type="transmembrane region" description="Helical" evidence="5">
    <location>
        <begin position="221"/>
        <end position="242"/>
    </location>
</feature>
<feature type="domain" description="Major facilitator superfamily (MFS) profile" evidence="6">
    <location>
        <begin position="70"/>
        <end position="524"/>
    </location>
</feature>
<sequence length="538" mass="59619">METKDRDIVKVSIEEKLTEIVSGFGRYQIWQSVLAILPVVCTAMSNTNFVFAAASGNYRCAVPECGSSNVSFLSTLSNLTNDRCYRPLFHHDSCSPENFDKEISCNKWIYEEKNSFVAEFDLACQEWKRTLVGTIHNLGVLVSMPLMGFVSDRWGRRTAIMISSLSLCVGAFKTLVTTGPTGYLQYVLIEFIEALLVTGTYTTCFVLIVEIIGSDKRIIGAAAVGSSVAIGELILDFIVWNVPYWRKFFLIIYCPAPIFIIYVYILEESMRWLLTTGRKDKALIVLQKIATWNKFAITCNVIDEVNKETLEITQETASATEKFTIKLLVSSPILLKRVIVCSWWWFTAAFVYYGLMINSVSLPGNKYANFGLTSFVTIPGDIIAVITLDRIGRRKTLLGGFLFCGVCCVGIGFIPTDHKIASVAMFLIGKLSISACFNSVYVYTSELVPTSARGSLVGICSMVARVGTVLAPLTPLLTLAELFSPHKGLEFLQSDFWRSFPTLIFGVTSLTAAMLTLATPETLRRRLPDTIAEAAAMS</sequence>
<evidence type="ECO:0000313" key="7">
    <source>
        <dbReference type="EMBL" id="OWR47451.1"/>
    </source>
</evidence>
<feature type="transmembrane region" description="Helical" evidence="5">
    <location>
        <begin position="248"/>
        <end position="266"/>
    </location>
</feature>
<dbReference type="STRING" id="278856.A0A212F158"/>
<accession>A0A212F158</accession>
<comment type="subcellular location">
    <subcellularLocation>
        <location evidence="1">Membrane</location>
        <topology evidence="1">Multi-pass membrane protein</topology>
    </subcellularLocation>
</comment>
<keyword evidence="8" id="KW-1185">Reference proteome</keyword>
<evidence type="ECO:0000256" key="2">
    <source>
        <dbReference type="ARBA" id="ARBA00022692"/>
    </source>
</evidence>
<feature type="transmembrane region" description="Helical" evidence="5">
    <location>
        <begin position="500"/>
        <end position="518"/>
    </location>
</feature>
<feature type="transmembrane region" description="Helical" evidence="5">
    <location>
        <begin position="456"/>
        <end position="480"/>
    </location>
</feature>
<feature type="transmembrane region" description="Helical" evidence="5">
    <location>
        <begin position="334"/>
        <end position="355"/>
    </location>
</feature>
<keyword evidence="2 5" id="KW-0812">Transmembrane</keyword>
<protein>
    <submittedName>
        <fullName evidence="7">Organic cation transporter</fullName>
    </submittedName>
</protein>
<dbReference type="PROSITE" id="PS50850">
    <property type="entry name" value="MFS"/>
    <property type="match status" value="1"/>
</dbReference>
<evidence type="ECO:0000256" key="3">
    <source>
        <dbReference type="ARBA" id="ARBA00022989"/>
    </source>
</evidence>
<dbReference type="InterPro" id="IPR020846">
    <property type="entry name" value="MFS_dom"/>
</dbReference>
<proteinExistence type="predicted"/>
<dbReference type="SUPFAM" id="SSF103473">
    <property type="entry name" value="MFS general substrate transporter"/>
    <property type="match status" value="1"/>
</dbReference>
<evidence type="ECO:0000256" key="5">
    <source>
        <dbReference type="SAM" id="Phobius"/>
    </source>
</evidence>
<dbReference type="PANTHER" id="PTHR24064">
    <property type="entry name" value="SOLUTE CARRIER FAMILY 22 MEMBER"/>
    <property type="match status" value="1"/>
</dbReference>
<dbReference type="PROSITE" id="PS00216">
    <property type="entry name" value="SUGAR_TRANSPORT_1"/>
    <property type="match status" value="2"/>
</dbReference>
<name>A0A212F158_DANPL</name>
<dbReference type="EMBL" id="AGBW02010973">
    <property type="protein sequence ID" value="OWR47451.1"/>
    <property type="molecule type" value="Genomic_DNA"/>
</dbReference>
<feature type="transmembrane region" description="Helical" evidence="5">
    <location>
        <begin position="159"/>
        <end position="177"/>
    </location>
</feature>
<dbReference type="InterPro" id="IPR005829">
    <property type="entry name" value="Sugar_transporter_CS"/>
</dbReference>
<dbReference type="GO" id="GO:0016020">
    <property type="term" value="C:membrane"/>
    <property type="evidence" value="ECO:0007669"/>
    <property type="project" value="UniProtKB-SubCell"/>
</dbReference>
<dbReference type="InterPro" id="IPR036259">
    <property type="entry name" value="MFS_trans_sf"/>
</dbReference>
<dbReference type="Proteomes" id="UP000007151">
    <property type="component" value="Unassembled WGS sequence"/>
</dbReference>
<evidence type="ECO:0000256" key="4">
    <source>
        <dbReference type="ARBA" id="ARBA00023136"/>
    </source>
</evidence>
<evidence type="ECO:0000256" key="1">
    <source>
        <dbReference type="ARBA" id="ARBA00004141"/>
    </source>
</evidence>
<evidence type="ECO:0000313" key="8">
    <source>
        <dbReference type="Proteomes" id="UP000007151"/>
    </source>
</evidence>
<evidence type="ECO:0000259" key="6">
    <source>
        <dbReference type="PROSITE" id="PS50850"/>
    </source>
</evidence>
<comment type="caution">
    <text evidence="7">The sequence shown here is derived from an EMBL/GenBank/DDBJ whole genome shotgun (WGS) entry which is preliminary data.</text>
</comment>
<keyword evidence="4 5" id="KW-0472">Membrane</keyword>
<dbReference type="Pfam" id="PF00083">
    <property type="entry name" value="Sugar_tr"/>
    <property type="match status" value="1"/>
</dbReference>
<dbReference type="KEGG" id="dpl:KGM_209195"/>
<dbReference type="InParanoid" id="A0A212F158"/>
<dbReference type="Gene3D" id="1.20.1250.20">
    <property type="entry name" value="MFS general substrate transporter like domains"/>
    <property type="match status" value="1"/>
</dbReference>
<feature type="transmembrane region" description="Helical" evidence="5">
    <location>
        <begin position="367"/>
        <end position="388"/>
    </location>
</feature>
<organism evidence="7 8">
    <name type="scientific">Danaus plexippus plexippus</name>
    <dbReference type="NCBI Taxonomy" id="278856"/>
    <lineage>
        <taxon>Eukaryota</taxon>
        <taxon>Metazoa</taxon>
        <taxon>Ecdysozoa</taxon>
        <taxon>Arthropoda</taxon>
        <taxon>Hexapoda</taxon>
        <taxon>Insecta</taxon>
        <taxon>Pterygota</taxon>
        <taxon>Neoptera</taxon>
        <taxon>Endopterygota</taxon>
        <taxon>Lepidoptera</taxon>
        <taxon>Glossata</taxon>
        <taxon>Ditrysia</taxon>
        <taxon>Papilionoidea</taxon>
        <taxon>Nymphalidae</taxon>
        <taxon>Danainae</taxon>
        <taxon>Danaini</taxon>
        <taxon>Danaina</taxon>
        <taxon>Danaus</taxon>
        <taxon>Danaus</taxon>
    </lineage>
</organism>
<feature type="transmembrane region" description="Helical" evidence="5">
    <location>
        <begin position="183"/>
        <end position="209"/>
    </location>
</feature>
<dbReference type="AlphaFoldDB" id="A0A212F158"/>
<dbReference type="GO" id="GO:0022857">
    <property type="term" value="F:transmembrane transporter activity"/>
    <property type="evidence" value="ECO:0007669"/>
    <property type="project" value="InterPro"/>
</dbReference>
<keyword evidence="3 5" id="KW-1133">Transmembrane helix</keyword>
<feature type="transmembrane region" description="Helical" evidence="5">
    <location>
        <begin position="397"/>
        <end position="414"/>
    </location>
</feature>
<gene>
    <name evidence="7" type="ORF">KGM_209195</name>
</gene>
<dbReference type="eggNOG" id="KOG0255">
    <property type="taxonomic scope" value="Eukaryota"/>
</dbReference>
<dbReference type="InterPro" id="IPR005828">
    <property type="entry name" value="MFS_sugar_transport-like"/>
</dbReference>